<evidence type="ECO:0000313" key="4">
    <source>
        <dbReference type="RefSeq" id="XP_015608999.1"/>
    </source>
</evidence>
<accession>A0AAJ7FUJ4</accession>
<dbReference type="RefSeq" id="XP_015608998.1">
    <property type="nucleotide sequence ID" value="XM_015753512.2"/>
</dbReference>
<organism evidence="1 2">
    <name type="scientific">Cephus cinctus</name>
    <name type="common">Wheat stem sawfly</name>
    <dbReference type="NCBI Taxonomy" id="211228"/>
    <lineage>
        <taxon>Eukaryota</taxon>
        <taxon>Metazoa</taxon>
        <taxon>Ecdysozoa</taxon>
        <taxon>Arthropoda</taxon>
        <taxon>Hexapoda</taxon>
        <taxon>Insecta</taxon>
        <taxon>Pterygota</taxon>
        <taxon>Neoptera</taxon>
        <taxon>Endopterygota</taxon>
        <taxon>Hymenoptera</taxon>
        <taxon>Cephoidea</taxon>
        <taxon>Cephidae</taxon>
        <taxon>Cephus</taxon>
    </lineage>
</organism>
<dbReference type="RefSeq" id="XP_015608999.1">
    <property type="nucleotide sequence ID" value="XM_015753513.2"/>
</dbReference>
<dbReference type="AlphaFoldDB" id="A0AAJ7FUJ4"/>
<evidence type="ECO:0000313" key="3">
    <source>
        <dbReference type="RefSeq" id="XP_015608998.1"/>
    </source>
</evidence>
<keyword evidence="1" id="KW-1185">Reference proteome</keyword>
<gene>
    <name evidence="2 3 4 5" type="primary">LOC107274404</name>
</gene>
<evidence type="ECO:0000313" key="1">
    <source>
        <dbReference type="Proteomes" id="UP000694920"/>
    </source>
</evidence>
<proteinExistence type="predicted"/>
<name>A0AAJ7FUJ4_CEPCN</name>
<dbReference type="Proteomes" id="UP000694920">
    <property type="component" value="Unplaced"/>
</dbReference>
<sequence>MEQTQYQSDYQYFNCGFQAGSHIVQSHYIKDHEDDPLASPEITVSFNHEWMLLPLEPLEEPEEEIFSDSELEVLSYIDDCSLKEQVVPCSPLNDSHFYSEEDLTISGGEDDEEYNENNELVELSLGQENLNGFDSHPP</sequence>
<protein>
    <submittedName>
        <fullName evidence="2 3">Uncharacterized protein LOC107274404</fullName>
    </submittedName>
</protein>
<reference evidence="2 3" key="1">
    <citation type="submission" date="2025-04" db="UniProtKB">
        <authorList>
            <consortium name="RefSeq"/>
        </authorList>
    </citation>
    <scope>IDENTIFICATION</scope>
</reference>
<evidence type="ECO:0000313" key="5">
    <source>
        <dbReference type="RefSeq" id="XP_015609000.1"/>
    </source>
</evidence>
<dbReference type="RefSeq" id="XP_015608997.1">
    <property type="nucleotide sequence ID" value="XM_015753511.2"/>
</dbReference>
<dbReference type="KEGG" id="ccin:107274404"/>
<dbReference type="GeneID" id="107274404"/>
<dbReference type="RefSeq" id="XP_015609000.1">
    <property type="nucleotide sequence ID" value="XM_015753514.2"/>
</dbReference>
<evidence type="ECO:0000313" key="2">
    <source>
        <dbReference type="RefSeq" id="XP_015608997.1"/>
    </source>
</evidence>